<keyword evidence="6 10" id="KW-0472">Membrane</keyword>
<comment type="domain">
    <text evidence="10">The DHHC domain is required for palmitoyltransferase activity.</text>
</comment>
<evidence type="ECO:0000256" key="3">
    <source>
        <dbReference type="ARBA" id="ARBA00022692"/>
    </source>
</evidence>
<feature type="transmembrane region" description="Helical" evidence="10">
    <location>
        <begin position="112"/>
        <end position="132"/>
    </location>
</feature>
<keyword evidence="12" id="KW-1185">Reference proteome</keyword>
<dbReference type="PANTHER" id="PTHR22883:SF475">
    <property type="entry name" value="PALMITOYLTRANSFERASE ZDHHC23"/>
    <property type="match status" value="1"/>
</dbReference>
<evidence type="ECO:0000256" key="5">
    <source>
        <dbReference type="ARBA" id="ARBA00023034"/>
    </source>
</evidence>
<dbReference type="PROSITE" id="PS50216">
    <property type="entry name" value="DHHC"/>
    <property type="match status" value="1"/>
</dbReference>
<dbReference type="VEuPathDB" id="VectorBase:MDOMA2_015332"/>
<sequence length="421" mass="47840">MQNTQNNTIKCVKSLSVELQNICKLTNFGIAVAQKAGEEESQIDSSLCCCEYIDRDKQRFHILGCCCNCVDLDTAFTDCITCNKVDASNKRNMLLTFQDRLRLPWRGGAKRISMEAIIPGAVYPLVLGLAALNEVTSYIMLGSIIVFLGYAHQYIKRNNVKTRFFYMWLWWSVVYMVAGLQFAVPLLELLPEENCILVLMGCASVYFMWQTKKHAAACHDIPSRSTDDDLADITEATAAEEEEEAAAHTALLIDNDSPIRSQKNRANSHQTNMCHVCRKYVSARTIHCHVCNACIMMQSHHSYWLDCCVGQYNLRYYNAGMVFSICTLFFGVYLTLTAICHPQLIGRIWNIPLMMPDDCSEVFDEYTLGTSYVLSLYAIIMIVYQLISLILQVIKCTRGPMFFIFGDMSQPFSKFYKKLST</sequence>
<evidence type="ECO:0000256" key="4">
    <source>
        <dbReference type="ARBA" id="ARBA00022989"/>
    </source>
</evidence>
<organism evidence="12 13">
    <name type="scientific">Musca domestica</name>
    <name type="common">House fly</name>
    <dbReference type="NCBI Taxonomy" id="7370"/>
    <lineage>
        <taxon>Eukaryota</taxon>
        <taxon>Metazoa</taxon>
        <taxon>Ecdysozoa</taxon>
        <taxon>Arthropoda</taxon>
        <taxon>Hexapoda</taxon>
        <taxon>Insecta</taxon>
        <taxon>Pterygota</taxon>
        <taxon>Neoptera</taxon>
        <taxon>Endopterygota</taxon>
        <taxon>Diptera</taxon>
        <taxon>Brachycera</taxon>
        <taxon>Muscomorpha</taxon>
        <taxon>Muscoidea</taxon>
        <taxon>Muscidae</taxon>
        <taxon>Musca</taxon>
    </lineage>
</organism>
<feature type="domain" description="Palmitoyltransferase DHHC" evidence="11">
    <location>
        <begin position="268"/>
        <end position="398"/>
    </location>
</feature>
<name>A0A9J7I2R3_MUSDO</name>
<gene>
    <name evidence="13" type="primary">LOC101892332</name>
</gene>
<dbReference type="PANTHER" id="PTHR22883">
    <property type="entry name" value="ZINC FINGER DHHC DOMAIN CONTAINING PROTEIN"/>
    <property type="match status" value="1"/>
</dbReference>
<evidence type="ECO:0000256" key="8">
    <source>
        <dbReference type="ARBA" id="ARBA00023288"/>
    </source>
</evidence>
<dbReference type="InterPro" id="IPR001594">
    <property type="entry name" value="Palmitoyltrfase_DHHC"/>
</dbReference>
<keyword evidence="7" id="KW-0564">Palmitate</keyword>
<feature type="transmembrane region" description="Helical" evidence="10">
    <location>
        <begin position="372"/>
        <end position="394"/>
    </location>
</feature>
<keyword evidence="2 10" id="KW-0808">Transferase</keyword>
<evidence type="ECO:0000256" key="1">
    <source>
        <dbReference type="ARBA" id="ARBA00004166"/>
    </source>
</evidence>
<keyword evidence="5" id="KW-0333">Golgi apparatus</keyword>
<dbReference type="Pfam" id="PF01529">
    <property type="entry name" value="DHHC"/>
    <property type="match status" value="1"/>
</dbReference>
<proteinExistence type="inferred from homology"/>
<evidence type="ECO:0000256" key="9">
    <source>
        <dbReference type="ARBA" id="ARBA00023315"/>
    </source>
</evidence>
<evidence type="ECO:0000313" key="13">
    <source>
        <dbReference type="RefSeq" id="XP_005183711.3"/>
    </source>
</evidence>
<comment type="similarity">
    <text evidence="10">Belongs to the DHHC palmitoyltransferase family.</text>
</comment>
<keyword evidence="3 10" id="KW-0812">Transmembrane</keyword>
<keyword evidence="8" id="KW-0449">Lipoprotein</keyword>
<dbReference type="RefSeq" id="XP_005183711.3">
    <property type="nucleotide sequence ID" value="XM_005183654.4"/>
</dbReference>
<feature type="transmembrane region" description="Helical" evidence="10">
    <location>
        <begin position="138"/>
        <end position="155"/>
    </location>
</feature>
<dbReference type="VEuPathDB" id="VectorBase:MDOA006937"/>
<dbReference type="InterPro" id="IPR039859">
    <property type="entry name" value="PFA4/ZDH16/20/ERF2-like"/>
</dbReference>
<evidence type="ECO:0000259" key="11">
    <source>
        <dbReference type="Pfam" id="PF01529"/>
    </source>
</evidence>
<feature type="transmembrane region" description="Helical" evidence="10">
    <location>
        <begin position="190"/>
        <end position="209"/>
    </location>
</feature>
<dbReference type="Proteomes" id="UP001652621">
    <property type="component" value="Unplaced"/>
</dbReference>
<accession>A0A9J7I2R3</accession>
<evidence type="ECO:0000256" key="10">
    <source>
        <dbReference type="RuleBase" id="RU079119"/>
    </source>
</evidence>
<dbReference type="OrthoDB" id="430659at2759"/>
<feature type="transmembrane region" description="Helical" evidence="10">
    <location>
        <begin position="164"/>
        <end position="184"/>
    </location>
</feature>
<dbReference type="GeneID" id="101892332"/>
<dbReference type="EC" id="2.3.1.225" evidence="10"/>
<keyword evidence="4 10" id="KW-1133">Transmembrane helix</keyword>
<evidence type="ECO:0000256" key="7">
    <source>
        <dbReference type="ARBA" id="ARBA00023139"/>
    </source>
</evidence>
<reference evidence="13" key="1">
    <citation type="submission" date="2025-08" db="UniProtKB">
        <authorList>
            <consortium name="RefSeq"/>
        </authorList>
    </citation>
    <scope>IDENTIFICATION</scope>
    <source>
        <strain evidence="13">Aabys</strain>
        <tissue evidence="13">Whole body</tissue>
    </source>
</reference>
<evidence type="ECO:0000313" key="12">
    <source>
        <dbReference type="Proteomes" id="UP001652621"/>
    </source>
</evidence>
<comment type="catalytic activity">
    <reaction evidence="10">
        <text>L-cysteinyl-[protein] + hexadecanoyl-CoA = S-hexadecanoyl-L-cysteinyl-[protein] + CoA</text>
        <dbReference type="Rhea" id="RHEA:36683"/>
        <dbReference type="Rhea" id="RHEA-COMP:10131"/>
        <dbReference type="Rhea" id="RHEA-COMP:11032"/>
        <dbReference type="ChEBI" id="CHEBI:29950"/>
        <dbReference type="ChEBI" id="CHEBI:57287"/>
        <dbReference type="ChEBI" id="CHEBI:57379"/>
        <dbReference type="ChEBI" id="CHEBI:74151"/>
        <dbReference type="EC" id="2.3.1.225"/>
    </reaction>
</comment>
<evidence type="ECO:0000256" key="2">
    <source>
        <dbReference type="ARBA" id="ARBA00022679"/>
    </source>
</evidence>
<keyword evidence="9 10" id="KW-0012">Acyltransferase</keyword>
<feature type="transmembrane region" description="Helical" evidence="10">
    <location>
        <begin position="321"/>
        <end position="345"/>
    </location>
</feature>
<evidence type="ECO:0000256" key="6">
    <source>
        <dbReference type="ARBA" id="ARBA00023136"/>
    </source>
</evidence>
<comment type="subcellular location">
    <subcellularLocation>
        <location evidence="1">Golgi apparatus</location>
        <location evidence="1">trans-Golgi network membrane</location>
        <topology evidence="1">Multi-pass membrane protein</topology>
    </subcellularLocation>
</comment>
<protein>
    <recommendedName>
        <fullName evidence="10">Palmitoyltransferase</fullName>
        <ecNumber evidence="10">2.3.1.225</ecNumber>
    </recommendedName>
</protein>